<feature type="chain" id="PRO_5042259677" evidence="1">
    <location>
        <begin position="16"/>
        <end position="86"/>
    </location>
</feature>
<dbReference type="KEGG" id="qsa:O6P43_021855"/>
<dbReference type="AlphaFoldDB" id="A0AAD7PH10"/>
<gene>
    <name evidence="2" type="ORF">O6P43_021855</name>
</gene>
<keyword evidence="1" id="KW-0732">Signal</keyword>
<evidence type="ECO:0000256" key="1">
    <source>
        <dbReference type="SAM" id="SignalP"/>
    </source>
</evidence>
<evidence type="ECO:0000313" key="3">
    <source>
        <dbReference type="Proteomes" id="UP001163823"/>
    </source>
</evidence>
<sequence length="86" mass="9804">MAFWWPLLILAFAYAICRLLLMLTPPNVPFIDVDASVMLDDGNQTQENSFIYERCIQTDQCTISYCLKGPPLAVKYDMAAICLQEH</sequence>
<dbReference type="EMBL" id="JARAOO010000009">
    <property type="protein sequence ID" value="KAJ7955228.1"/>
    <property type="molecule type" value="Genomic_DNA"/>
</dbReference>
<proteinExistence type="predicted"/>
<name>A0AAD7PH10_QUISA</name>
<keyword evidence="3" id="KW-1185">Reference proteome</keyword>
<accession>A0AAD7PH10</accession>
<evidence type="ECO:0000313" key="2">
    <source>
        <dbReference type="EMBL" id="KAJ7955228.1"/>
    </source>
</evidence>
<protein>
    <submittedName>
        <fullName evidence="2">Aldehyde dehydrogenase 22A1</fullName>
    </submittedName>
</protein>
<feature type="signal peptide" evidence="1">
    <location>
        <begin position="1"/>
        <end position="15"/>
    </location>
</feature>
<organism evidence="2 3">
    <name type="scientific">Quillaja saponaria</name>
    <name type="common">Soap bark tree</name>
    <dbReference type="NCBI Taxonomy" id="32244"/>
    <lineage>
        <taxon>Eukaryota</taxon>
        <taxon>Viridiplantae</taxon>
        <taxon>Streptophyta</taxon>
        <taxon>Embryophyta</taxon>
        <taxon>Tracheophyta</taxon>
        <taxon>Spermatophyta</taxon>
        <taxon>Magnoliopsida</taxon>
        <taxon>eudicotyledons</taxon>
        <taxon>Gunneridae</taxon>
        <taxon>Pentapetalae</taxon>
        <taxon>rosids</taxon>
        <taxon>fabids</taxon>
        <taxon>Fabales</taxon>
        <taxon>Quillajaceae</taxon>
        <taxon>Quillaja</taxon>
    </lineage>
</organism>
<reference evidence="2" key="1">
    <citation type="journal article" date="2023" name="Science">
        <title>Elucidation of the pathway for biosynthesis of saponin adjuvants from the soapbark tree.</title>
        <authorList>
            <person name="Reed J."/>
            <person name="Orme A."/>
            <person name="El-Demerdash A."/>
            <person name="Owen C."/>
            <person name="Martin L.B.B."/>
            <person name="Misra R.C."/>
            <person name="Kikuchi S."/>
            <person name="Rejzek M."/>
            <person name="Martin A.C."/>
            <person name="Harkess A."/>
            <person name="Leebens-Mack J."/>
            <person name="Louveau T."/>
            <person name="Stephenson M.J."/>
            <person name="Osbourn A."/>
        </authorList>
    </citation>
    <scope>NUCLEOTIDE SEQUENCE</scope>
    <source>
        <strain evidence="2">S10</strain>
    </source>
</reference>
<comment type="caution">
    <text evidence="2">The sequence shown here is derived from an EMBL/GenBank/DDBJ whole genome shotgun (WGS) entry which is preliminary data.</text>
</comment>
<dbReference type="Proteomes" id="UP001163823">
    <property type="component" value="Chromosome 9"/>
</dbReference>